<evidence type="ECO:0000313" key="2">
    <source>
        <dbReference type="EMBL" id="GIY72888.1"/>
    </source>
</evidence>
<evidence type="ECO:0000313" key="3">
    <source>
        <dbReference type="Proteomes" id="UP001054945"/>
    </source>
</evidence>
<dbReference type="Proteomes" id="UP001054945">
    <property type="component" value="Unassembled WGS sequence"/>
</dbReference>
<gene>
    <name evidence="2" type="ORF">CEXT_460741</name>
</gene>
<comment type="caution">
    <text evidence="2">The sequence shown here is derived from an EMBL/GenBank/DDBJ whole genome shotgun (WGS) entry which is preliminary data.</text>
</comment>
<name>A0AAV4VTS4_CAEEX</name>
<feature type="compositionally biased region" description="Basic and acidic residues" evidence="1">
    <location>
        <begin position="1"/>
        <end position="13"/>
    </location>
</feature>
<dbReference type="AlphaFoldDB" id="A0AAV4VTS4"/>
<feature type="region of interest" description="Disordered" evidence="1">
    <location>
        <begin position="1"/>
        <end position="23"/>
    </location>
</feature>
<dbReference type="EMBL" id="BPLR01015005">
    <property type="protein sequence ID" value="GIY72888.1"/>
    <property type="molecule type" value="Genomic_DNA"/>
</dbReference>
<proteinExistence type="predicted"/>
<reference evidence="2 3" key="1">
    <citation type="submission" date="2021-06" db="EMBL/GenBank/DDBJ databases">
        <title>Caerostris extrusa draft genome.</title>
        <authorList>
            <person name="Kono N."/>
            <person name="Arakawa K."/>
        </authorList>
    </citation>
    <scope>NUCLEOTIDE SEQUENCE [LARGE SCALE GENOMIC DNA]</scope>
</reference>
<keyword evidence="3" id="KW-1185">Reference proteome</keyword>
<evidence type="ECO:0008006" key="4">
    <source>
        <dbReference type="Google" id="ProtNLM"/>
    </source>
</evidence>
<evidence type="ECO:0000256" key="1">
    <source>
        <dbReference type="SAM" id="MobiDB-lite"/>
    </source>
</evidence>
<accession>A0AAV4VTS4</accession>
<organism evidence="2 3">
    <name type="scientific">Caerostris extrusa</name>
    <name type="common">Bark spider</name>
    <name type="synonym">Caerostris bankana</name>
    <dbReference type="NCBI Taxonomy" id="172846"/>
    <lineage>
        <taxon>Eukaryota</taxon>
        <taxon>Metazoa</taxon>
        <taxon>Ecdysozoa</taxon>
        <taxon>Arthropoda</taxon>
        <taxon>Chelicerata</taxon>
        <taxon>Arachnida</taxon>
        <taxon>Araneae</taxon>
        <taxon>Araneomorphae</taxon>
        <taxon>Entelegynae</taxon>
        <taxon>Araneoidea</taxon>
        <taxon>Araneidae</taxon>
        <taxon>Caerostris</taxon>
    </lineage>
</organism>
<sequence length="87" mass="9861">MKPQKGKNEDSIRKRVATGSSTNMSTASYVRDVAIEQALMIWLEDTTQKRIPVDIKRITQKALNAYEKCSNSRARSGFNSSYLTFDI</sequence>
<dbReference type="Gene3D" id="1.10.10.60">
    <property type="entry name" value="Homeodomain-like"/>
    <property type="match status" value="1"/>
</dbReference>
<protein>
    <recommendedName>
        <fullName evidence="4">HTH CENPB-type domain-containing protein</fullName>
    </recommendedName>
</protein>